<dbReference type="InterPro" id="IPR050437">
    <property type="entry name" value="Ribos_protein_bS1-like"/>
</dbReference>
<dbReference type="GO" id="GO:1990904">
    <property type="term" value="C:ribonucleoprotein complex"/>
    <property type="evidence" value="ECO:0007669"/>
    <property type="project" value="UniProtKB-KW"/>
</dbReference>
<evidence type="ECO:0000313" key="6">
    <source>
        <dbReference type="Proteomes" id="UP000500857"/>
    </source>
</evidence>
<dbReference type="CDD" id="cd05687">
    <property type="entry name" value="S1_RPS1_repeat_ec1_hs1"/>
    <property type="match status" value="1"/>
</dbReference>
<evidence type="ECO:0000313" key="5">
    <source>
        <dbReference type="EMBL" id="QIZ71554.1"/>
    </source>
</evidence>
<comment type="similarity">
    <text evidence="1">Belongs to the bacterial ribosomal protein bS1 family.</text>
</comment>
<feature type="domain" description="S1 motif" evidence="4">
    <location>
        <begin position="187"/>
        <end position="255"/>
    </location>
</feature>
<dbReference type="SUPFAM" id="SSF50249">
    <property type="entry name" value="Nucleic acid-binding proteins"/>
    <property type="match status" value="3"/>
</dbReference>
<keyword evidence="6" id="KW-1185">Reference proteome</keyword>
<dbReference type="CDD" id="cd04465">
    <property type="entry name" value="S1_RPS1_repeat_ec2_hs2"/>
    <property type="match status" value="1"/>
</dbReference>
<gene>
    <name evidence="5" type="ORF">HCG48_13970</name>
</gene>
<reference evidence="5 6" key="1">
    <citation type="submission" date="2020-04" db="EMBL/GenBank/DDBJ databases">
        <authorList>
            <person name="Basu S."/>
            <person name="Maruthanayagam V."/>
            <person name="Chakraborty S."/>
            <person name="Pramanik A."/>
            <person name="Mukherjee J."/>
            <person name="Brink B."/>
        </authorList>
    </citation>
    <scope>NUCLEOTIDE SEQUENCE [LARGE SCALE GENOMIC DNA]</scope>
    <source>
        <strain evidence="5 6">AP17</strain>
    </source>
</reference>
<keyword evidence="3" id="KW-0687">Ribonucleoprotein</keyword>
<organism evidence="5 6">
    <name type="scientific">Oxynema aestuarii AP17</name>
    <dbReference type="NCBI Taxonomy" id="2064643"/>
    <lineage>
        <taxon>Bacteria</taxon>
        <taxon>Bacillati</taxon>
        <taxon>Cyanobacteriota</taxon>
        <taxon>Cyanophyceae</taxon>
        <taxon>Oscillatoriophycideae</taxon>
        <taxon>Oscillatoriales</taxon>
        <taxon>Oscillatoriaceae</taxon>
        <taxon>Oxynema</taxon>
        <taxon>Oxynema aestuarii</taxon>
    </lineage>
</organism>
<proteinExistence type="inferred from homology"/>
<feature type="domain" description="S1 motif" evidence="4">
    <location>
        <begin position="109"/>
        <end position="173"/>
    </location>
</feature>
<dbReference type="Gene3D" id="2.40.50.140">
    <property type="entry name" value="Nucleic acid-binding proteins"/>
    <property type="match status" value="3"/>
</dbReference>
<evidence type="ECO:0000256" key="3">
    <source>
        <dbReference type="ARBA" id="ARBA00023274"/>
    </source>
</evidence>
<dbReference type="GO" id="GO:0003735">
    <property type="term" value="F:structural constituent of ribosome"/>
    <property type="evidence" value="ECO:0007669"/>
    <property type="project" value="TreeGrafter"/>
</dbReference>
<dbReference type="Proteomes" id="UP000500857">
    <property type="component" value="Chromosome"/>
</dbReference>
<protein>
    <submittedName>
        <fullName evidence="5">30S ribosomal protein S1</fullName>
    </submittedName>
</protein>
<feature type="domain" description="S1 motif" evidence="4">
    <location>
        <begin position="22"/>
        <end position="91"/>
    </location>
</feature>
<dbReference type="PANTHER" id="PTHR10724">
    <property type="entry name" value="30S RIBOSOMAL PROTEIN S1"/>
    <property type="match status" value="1"/>
</dbReference>
<dbReference type="AlphaFoldDB" id="A0A6H1TY94"/>
<name>A0A6H1TY94_9CYAN</name>
<dbReference type="EMBL" id="CP051167">
    <property type="protein sequence ID" value="QIZ71554.1"/>
    <property type="molecule type" value="Genomic_DNA"/>
</dbReference>
<sequence length="289" mass="31979">MSFSADDFAKALEQESYDFRPGQIVRGKVFEYESNGAYVDIGGKSPAFLPKSEAALTPVENLSEFLPKGEEREFAIVSQPNAEGQVKVSLRQLELLKVWDELSEKQRLNQSVEVRVNGVNKGGVTVDIGGLRGFIPRSHLLQRGDLQGLVGQKLSVSFLELDRDREKLVLSQRLVAQASRMEALQVGQLVEGEVVGIKPFGVFVDLDGVTALLHINQVSNKYVRALDELFHIGQGISAIAIDIDEYKGRISLSTKLLENYPGEILEQFDQLMAEAPARREKAGDKILPE</sequence>
<dbReference type="GO" id="GO:0005840">
    <property type="term" value="C:ribosome"/>
    <property type="evidence" value="ECO:0007669"/>
    <property type="project" value="UniProtKB-KW"/>
</dbReference>
<dbReference type="KEGG" id="oxy:HCG48_13970"/>
<dbReference type="PRINTS" id="PR00681">
    <property type="entry name" value="RIBOSOMALS1"/>
</dbReference>
<dbReference type="RefSeq" id="WP_168569706.1">
    <property type="nucleotide sequence ID" value="NZ_CP051167.1"/>
</dbReference>
<dbReference type="SMART" id="SM00316">
    <property type="entry name" value="S1"/>
    <property type="match status" value="3"/>
</dbReference>
<evidence type="ECO:0000256" key="1">
    <source>
        <dbReference type="ARBA" id="ARBA00006767"/>
    </source>
</evidence>
<dbReference type="GO" id="GO:0006412">
    <property type="term" value="P:translation"/>
    <property type="evidence" value="ECO:0007669"/>
    <property type="project" value="TreeGrafter"/>
</dbReference>
<evidence type="ECO:0000256" key="2">
    <source>
        <dbReference type="ARBA" id="ARBA00022980"/>
    </source>
</evidence>
<dbReference type="Pfam" id="PF00575">
    <property type="entry name" value="S1"/>
    <property type="match status" value="3"/>
</dbReference>
<dbReference type="PANTHER" id="PTHR10724:SF7">
    <property type="entry name" value="SMALL RIBOSOMAL SUBUNIT PROTEIN BS1C"/>
    <property type="match status" value="1"/>
</dbReference>
<dbReference type="PROSITE" id="PS50126">
    <property type="entry name" value="S1"/>
    <property type="match status" value="3"/>
</dbReference>
<dbReference type="InterPro" id="IPR003029">
    <property type="entry name" value="S1_domain"/>
</dbReference>
<dbReference type="GO" id="GO:0003729">
    <property type="term" value="F:mRNA binding"/>
    <property type="evidence" value="ECO:0007669"/>
    <property type="project" value="TreeGrafter"/>
</dbReference>
<dbReference type="InterPro" id="IPR035104">
    <property type="entry name" value="Ribosomal_protein_S1-like"/>
</dbReference>
<keyword evidence="2 5" id="KW-0689">Ribosomal protein</keyword>
<evidence type="ECO:0000259" key="4">
    <source>
        <dbReference type="PROSITE" id="PS50126"/>
    </source>
</evidence>
<dbReference type="InterPro" id="IPR012340">
    <property type="entry name" value="NA-bd_OB-fold"/>
</dbReference>
<accession>A0A6H1TY94</accession>